<protein>
    <submittedName>
        <fullName evidence="2">Outer membrane protein</fullName>
    </submittedName>
</protein>
<dbReference type="AlphaFoldDB" id="A0A2U0TH22"/>
<dbReference type="InterPro" id="IPR005618">
    <property type="entry name" value="OMPW"/>
</dbReference>
<organism evidence="2 3">
    <name type="scientific">Alitibacter langaaensis DSM 22999</name>
    <dbReference type="NCBI Taxonomy" id="1122935"/>
    <lineage>
        <taxon>Bacteria</taxon>
        <taxon>Pseudomonadati</taxon>
        <taxon>Pseudomonadota</taxon>
        <taxon>Gammaproteobacteria</taxon>
        <taxon>Pasteurellales</taxon>
        <taxon>Pasteurellaceae</taxon>
        <taxon>Alitibacter</taxon>
    </lineage>
</organism>
<sequence length="215" mass="23226">MKKTLLALGIATTLMSGAASAHEAGDWIVRAGGIFVSANSSSHTNTATDIKLNVSDNQQLGLTGTYMFTDHIGVELLAATPFSHSIDASVPALGASLGETVKVKQLPPSLYVQYYFMDKDAGSRPYIGAGVNYTRFFDAKIKNDIISDLRVKKHSVGPVINAGIDIKLTDNLYFNTALWYTHIRTKANFKALGAEHEVAIKLDPLVAFAGLAYRF</sequence>
<dbReference type="InterPro" id="IPR011250">
    <property type="entry name" value="OMP/PagP_B-barrel"/>
</dbReference>
<dbReference type="PANTHER" id="PTHR36920:SF1">
    <property type="entry name" value="OUTER MEMBRANE PROTEIN W"/>
    <property type="match status" value="1"/>
</dbReference>
<dbReference type="EMBL" id="QENU01000001">
    <property type="protein sequence ID" value="PVX42919.1"/>
    <property type="molecule type" value="Genomic_DNA"/>
</dbReference>
<feature type="signal peptide" evidence="1">
    <location>
        <begin position="1"/>
        <end position="21"/>
    </location>
</feature>
<reference evidence="2 3" key="1">
    <citation type="submission" date="2018-05" db="EMBL/GenBank/DDBJ databases">
        <title>Genomic Encyclopedia of Type Strains, Phase IV (KMG-IV): sequencing the most valuable type-strain genomes for metagenomic binning, comparative biology and taxonomic classification.</title>
        <authorList>
            <person name="Goeker M."/>
        </authorList>
    </citation>
    <scope>NUCLEOTIDE SEQUENCE [LARGE SCALE GENOMIC DNA]</scope>
    <source>
        <strain evidence="2 3">DSM 22999</strain>
    </source>
</reference>
<dbReference type="Proteomes" id="UP000245909">
    <property type="component" value="Unassembled WGS sequence"/>
</dbReference>
<dbReference type="Gene3D" id="2.40.160.20">
    <property type="match status" value="1"/>
</dbReference>
<dbReference type="OrthoDB" id="9807574at2"/>
<keyword evidence="1" id="KW-0732">Signal</keyword>
<accession>A0A2U0TH22</accession>
<feature type="chain" id="PRO_5015775484" evidence="1">
    <location>
        <begin position="22"/>
        <end position="215"/>
    </location>
</feature>
<comment type="caution">
    <text evidence="2">The sequence shown here is derived from an EMBL/GenBank/DDBJ whole genome shotgun (WGS) entry which is preliminary data.</text>
</comment>
<dbReference type="RefSeq" id="WP_116631018.1">
    <property type="nucleotide sequence ID" value="NZ_QENU01000001.1"/>
</dbReference>
<dbReference type="PANTHER" id="PTHR36920">
    <property type="match status" value="1"/>
</dbReference>
<dbReference type="SUPFAM" id="SSF56925">
    <property type="entry name" value="OMPA-like"/>
    <property type="match status" value="1"/>
</dbReference>
<keyword evidence="3" id="KW-1185">Reference proteome</keyword>
<dbReference type="GO" id="GO:0055085">
    <property type="term" value="P:transmembrane transport"/>
    <property type="evidence" value="ECO:0007669"/>
    <property type="project" value="TreeGrafter"/>
</dbReference>
<dbReference type="Pfam" id="PF03922">
    <property type="entry name" value="OmpW"/>
    <property type="match status" value="1"/>
</dbReference>
<gene>
    <name evidence="2" type="ORF">C8D76_101254</name>
</gene>
<evidence type="ECO:0000313" key="2">
    <source>
        <dbReference type="EMBL" id="PVX42919.1"/>
    </source>
</evidence>
<name>A0A2U0TH22_9PAST</name>
<dbReference type="GO" id="GO:0019867">
    <property type="term" value="C:outer membrane"/>
    <property type="evidence" value="ECO:0007669"/>
    <property type="project" value="InterPro"/>
</dbReference>
<proteinExistence type="predicted"/>
<evidence type="ECO:0000313" key="3">
    <source>
        <dbReference type="Proteomes" id="UP000245909"/>
    </source>
</evidence>
<evidence type="ECO:0000256" key="1">
    <source>
        <dbReference type="SAM" id="SignalP"/>
    </source>
</evidence>